<evidence type="ECO:0000313" key="2">
    <source>
        <dbReference type="EMBL" id="ALN82398.1"/>
    </source>
</evidence>
<evidence type="ECO:0000256" key="1">
    <source>
        <dbReference type="SAM" id="MobiDB-lite"/>
    </source>
</evidence>
<dbReference type="AlphaFoldDB" id="A0A0S2FFV4"/>
<dbReference type="PATRIC" id="fig|84531.8.peg.4288"/>
<dbReference type="Proteomes" id="UP000060787">
    <property type="component" value="Chromosome"/>
</dbReference>
<gene>
    <name evidence="2" type="ORF">LA76x_4287</name>
</gene>
<evidence type="ECO:0000313" key="3">
    <source>
        <dbReference type="Proteomes" id="UP000060787"/>
    </source>
</evidence>
<name>A0A0S2FFV4_LYSAN</name>
<accession>A0A0S2FFV4</accession>
<proteinExistence type="predicted"/>
<dbReference type="KEGG" id="lab:LA76x_4287"/>
<feature type="region of interest" description="Disordered" evidence="1">
    <location>
        <begin position="173"/>
        <end position="197"/>
    </location>
</feature>
<organism evidence="2 3">
    <name type="scientific">Lysobacter antibioticus</name>
    <dbReference type="NCBI Taxonomy" id="84531"/>
    <lineage>
        <taxon>Bacteria</taxon>
        <taxon>Pseudomonadati</taxon>
        <taxon>Pseudomonadota</taxon>
        <taxon>Gammaproteobacteria</taxon>
        <taxon>Lysobacterales</taxon>
        <taxon>Lysobacteraceae</taxon>
        <taxon>Lysobacter</taxon>
    </lineage>
</organism>
<sequence length="248" mass="27541">MTASHALEGQATDWLRDSENLLVRFGLNDDDADARHRNRGAQAHMFTDARLPHLAPDRVFPNLVAVSRGAALSIQIRARARGPLGFGFRIATGADPVVDRLYAVHRADALGYRSVTVRRFQHEASLITVDLMRARLGHSHRLDALQQLWTCDITTWDVHQFLDPISARVYTRNNPRFPPTPPAGPVDTRRGSARDAAGGPALQVNAGVIWADGSAEQTFERIQVQAEADPDREFSGRLRVHFFVVDPD</sequence>
<dbReference type="STRING" id="84531.LA76x_4287"/>
<dbReference type="EMBL" id="CP011129">
    <property type="protein sequence ID" value="ALN82398.1"/>
    <property type="molecule type" value="Genomic_DNA"/>
</dbReference>
<keyword evidence="3" id="KW-1185">Reference proteome</keyword>
<dbReference type="RefSeq" id="WP_057919142.1">
    <property type="nucleotide sequence ID" value="NZ_CP011129.1"/>
</dbReference>
<protein>
    <submittedName>
        <fullName evidence="2">Uncharacterized protein</fullName>
    </submittedName>
</protein>
<reference evidence="2 3" key="1">
    <citation type="journal article" date="2015" name="BMC Genomics">
        <title>Comparative genomics and metabolic profiling of the genus Lysobacter.</title>
        <authorList>
            <person name="de Bruijn I."/>
            <person name="Cheng X."/>
            <person name="de Jager V."/>
            <person name="Exposito R.G."/>
            <person name="Watrous J."/>
            <person name="Patel N."/>
            <person name="Postma J."/>
            <person name="Dorrestein P.C."/>
            <person name="Kobayashi D."/>
            <person name="Raaijmakers J.M."/>
        </authorList>
    </citation>
    <scope>NUCLEOTIDE SEQUENCE [LARGE SCALE GENOMIC DNA]</scope>
    <source>
        <strain evidence="2 3">76</strain>
    </source>
</reference>